<comment type="caution">
    <text evidence="2">The sequence shown here is derived from an EMBL/GenBank/DDBJ whole genome shotgun (WGS) entry which is preliminary data.</text>
</comment>
<sequence length="227" mass="26208">MGKKIFVSYKYADDQVQNLTSDTPSIVRDYIDEFEKKIDSSDHIFKGESDGEDLSKLSDETIWEKLKDRIYDSSVTIVFISPGMKEAGKKDRDQWIPWEISYSLKETSRKNKNGDAITSHSNAILAVVLPDIDGSYSYYLETQNCCDTSCTTHYTNKLFSIIKQNKFNKIKNASTHTCDNERTIWSGTCSYIEAVKWSDFITNYNKYVDSAIDRQNHIDEYKLCKEV</sequence>
<keyword evidence="3" id="KW-1185">Reference proteome</keyword>
<evidence type="ECO:0000259" key="1">
    <source>
        <dbReference type="Pfam" id="PF08937"/>
    </source>
</evidence>
<dbReference type="AlphaFoldDB" id="A0AAW4W2W8"/>
<dbReference type="Pfam" id="PF08937">
    <property type="entry name" value="ThsB_TIR"/>
    <property type="match status" value="1"/>
</dbReference>
<dbReference type="EMBL" id="JAJEPX010000010">
    <property type="protein sequence ID" value="MCC2176498.1"/>
    <property type="molecule type" value="Genomic_DNA"/>
</dbReference>
<protein>
    <submittedName>
        <fullName evidence="2">TIR domain-containing protein</fullName>
    </submittedName>
</protein>
<evidence type="ECO:0000313" key="3">
    <source>
        <dbReference type="Proteomes" id="UP001298753"/>
    </source>
</evidence>
<name>A0AAW4W2W8_9FIRM</name>
<accession>A0AAW4W2W8</accession>
<gene>
    <name evidence="2" type="ORF">LKD22_05050</name>
</gene>
<dbReference type="RefSeq" id="WP_227600427.1">
    <property type="nucleotide sequence ID" value="NZ_JAJEPX010000010.1"/>
</dbReference>
<dbReference type="Proteomes" id="UP001298753">
    <property type="component" value="Unassembled WGS sequence"/>
</dbReference>
<dbReference type="GeneID" id="98661411"/>
<dbReference type="InterPro" id="IPR015032">
    <property type="entry name" value="ThsB__TIR-like_domain"/>
</dbReference>
<reference evidence="2 3" key="1">
    <citation type="submission" date="2021-10" db="EMBL/GenBank/DDBJ databases">
        <title>Anaerobic single-cell dispensing facilitates the cultivation of human gut bacteria.</title>
        <authorList>
            <person name="Afrizal A."/>
        </authorList>
    </citation>
    <scope>NUCLEOTIDE SEQUENCE [LARGE SCALE GENOMIC DNA]</scope>
    <source>
        <strain evidence="2 3">CLA-AA-H270</strain>
    </source>
</reference>
<evidence type="ECO:0000313" key="2">
    <source>
        <dbReference type="EMBL" id="MCC2176498.1"/>
    </source>
</evidence>
<feature type="domain" description="Thoeris protein ThsB TIR-like" evidence="1">
    <location>
        <begin position="6"/>
        <end position="108"/>
    </location>
</feature>
<proteinExistence type="predicted"/>
<organism evidence="2 3">
    <name type="scientific">Agathobaculum butyriciproducens</name>
    <dbReference type="NCBI Taxonomy" id="1628085"/>
    <lineage>
        <taxon>Bacteria</taxon>
        <taxon>Bacillati</taxon>
        <taxon>Bacillota</taxon>
        <taxon>Clostridia</taxon>
        <taxon>Eubacteriales</taxon>
        <taxon>Butyricicoccaceae</taxon>
        <taxon>Agathobaculum</taxon>
    </lineage>
</organism>